<protein>
    <recommendedName>
        <fullName evidence="10">DAGKc domain-containing protein</fullName>
    </recommendedName>
</protein>
<dbReference type="Proteomes" id="UP000186705">
    <property type="component" value="Unassembled WGS sequence"/>
</dbReference>
<dbReference type="PANTHER" id="PTHR12358:SF106">
    <property type="entry name" value="LIPID KINASE YEGS"/>
    <property type="match status" value="1"/>
</dbReference>
<evidence type="ECO:0000256" key="4">
    <source>
        <dbReference type="ARBA" id="ARBA00022723"/>
    </source>
</evidence>
<accession>A0A1U7NKC2</accession>
<evidence type="ECO:0000256" key="9">
    <source>
        <dbReference type="SAM" id="Phobius"/>
    </source>
</evidence>
<name>A0A1U7NKC2_9FIRM</name>
<dbReference type="InterPro" id="IPR001206">
    <property type="entry name" value="Diacylglycerol_kinase_cat_dom"/>
</dbReference>
<keyword evidence="3" id="KW-0444">Lipid biosynthesis</keyword>
<keyword evidence="7" id="KW-0594">Phospholipid biosynthesis</keyword>
<keyword evidence="5" id="KW-0460">Magnesium</keyword>
<dbReference type="SMART" id="SM00046">
    <property type="entry name" value="DAGKc"/>
    <property type="match status" value="1"/>
</dbReference>
<dbReference type="GO" id="GO:0046872">
    <property type="term" value="F:metal ion binding"/>
    <property type="evidence" value="ECO:0007669"/>
    <property type="project" value="UniProtKB-KW"/>
</dbReference>
<evidence type="ECO:0000256" key="3">
    <source>
        <dbReference type="ARBA" id="ARBA00022516"/>
    </source>
</evidence>
<evidence type="ECO:0000259" key="10">
    <source>
        <dbReference type="PROSITE" id="PS50146"/>
    </source>
</evidence>
<feature type="domain" description="DAGKc" evidence="10">
    <location>
        <begin position="33"/>
        <end position="165"/>
    </location>
</feature>
<evidence type="ECO:0000256" key="2">
    <source>
        <dbReference type="ARBA" id="ARBA00005983"/>
    </source>
</evidence>
<dbReference type="PANTHER" id="PTHR12358">
    <property type="entry name" value="SPHINGOSINE KINASE"/>
    <property type="match status" value="1"/>
</dbReference>
<dbReference type="GO" id="GO:0004143">
    <property type="term" value="F:ATP-dependent diacylglycerol kinase activity"/>
    <property type="evidence" value="ECO:0007669"/>
    <property type="project" value="TreeGrafter"/>
</dbReference>
<dbReference type="EMBL" id="MPKA01000102">
    <property type="protein sequence ID" value="OLU44599.1"/>
    <property type="molecule type" value="Genomic_DNA"/>
</dbReference>
<evidence type="ECO:0000256" key="1">
    <source>
        <dbReference type="ARBA" id="ARBA00001946"/>
    </source>
</evidence>
<dbReference type="GO" id="GO:0005524">
    <property type="term" value="F:ATP binding"/>
    <property type="evidence" value="ECO:0007669"/>
    <property type="project" value="InterPro"/>
</dbReference>
<evidence type="ECO:0000256" key="6">
    <source>
        <dbReference type="ARBA" id="ARBA00023098"/>
    </source>
</evidence>
<dbReference type="STRING" id="1862672.BO225_10155"/>
<sequence>MISNKSKNYYLILKETLLVVSFFFCFVFFYIIMFMEKLLLVYNPKSGDGRIRAQLAKVIEIFSNANYRVEVYATKRENDGMEWIEKVGCEFDRIVVCGGDGMFHEAVNGWFQSRSKAPLAYIPSGTVNDFANTHNIPKNDVEAATMIASDGMIDQIDAGLFNDTYFSYVAAFGFATSTAYDTPQTKKRKLGTLAYVLHALEVVDFTHWENNCVSTRIEYEGGMIEGNFLYGQISSSRYVGGMDAFTKGRYDLKDGLLEGVFIRQPMNLSELNSIIASIAKSDIENNPLIVPVQSPWFEFDGESIAWTLDGEYGGEVPHAKIQVVEQQLKVVLPKEEE</sequence>
<keyword evidence="6" id="KW-0443">Lipid metabolism</keyword>
<keyword evidence="8" id="KW-1208">Phospholipid metabolism</keyword>
<dbReference type="GO" id="GO:0005886">
    <property type="term" value="C:plasma membrane"/>
    <property type="evidence" value="ECO:0007669"/>
    <property type="project" value="TreeGrafter"/>
</dbReference>
<organism evidence="11 12">
    <name type="scientific">Dubosiella newyorkensis</name>
    <dbReference type="NCBI Taxonomy" id="1862672"/>
    <lineage>
        <taxon>Bacteria</taxon>
        <taxon>Bacillati</taxon>
        <taxon>Bacillota</taxon>
        <taxon>Erysipelotrichia</taxon>
        <taxon>Erysipelotrichales</taxon>
        <taxon>Erysipelotrichaceae</taxon>
        <taxon>Dubosiella</taxon>
    </lineage>
</organism>
<evidence type="ECO:0000256" key="5">
    <source>
        <dbReference type="ARBA" id="ARBA00022842"/>
    </source>
</evidence>
<comment type="caution">
    <text evidence="11">The sequence shown here is derived from an EMBL/GenBank/DDBJ whole genome shotgun (WGS) entry which is preliminary data.</text>
</comment>
<dbReference type="GO" id="GO:0008654">
    <property type="term" value="P:phospholipid biosynthetic process"/>
    <property type="evidence" value="ECO:0007669"/>
    <property type="project" value="UniProtKB-KW"/>
</dbReference>
<dbReference type="Pfam" id="PF00781">
    <property type="entry name" value="DAGK_cat"/>
    <property type="match status" value="1"/>
</dbReference>
<dbReference type="InterPro" id="IPR017438">
    <property type="entry name" value="ATP-NAD_kinase_N"/>
</dbReference>
<keyword evidence="9" id="KW-0812">Transmembrane</keyword>
<keyword evidence="9" id="KW-0472">Membrane</keyword>
<reference evidence="11 12" key="1">
    <citation type="submission" date="2016-11" db="EMBL/GenBank/DDBJ databases">
        <title>Description of two novel members of the family Erysipelotrichaceae: Ileibacterium lipovorans gen. nov., sp. nov. and Dubosiella newyorkensis, gen. nov., sp. nov.</title>
        <authorList>
            <person name="Cox L.M."/>
            <person name="Sohn J."/>
            <person name="Tyrrell K.L."/>
            <person name="Citron D.M."/>
            <person name="Lawson P.A."/>
            <person name="Patel N.B."/>
            <person name="Iizumi T."/>
            <person name="Perez-Perez G.I."/>
            <person name="Goldstein E.J."/>
            <person name="Blaser M.J."/>
        </authorList>
    </citation>
    <scope>NUCLEOTIDE SEQUENCE [LARGE SCALE GENOMIC DNA]</scope>
    <source>
        <strain evidence="11 12">NYU-BL-A4</strain>
    </source>
</reference>
<dbReference type="PROSITE" id="PS50146">
    <property type="entry name" value="DAGK"/>
    <property type="match status" value="1"/>
</dbReference>
<proteinExistence type="inferred from homology"/>
<keyword evidence="9" id="KW-1133">Transmembrane helix</keyword>
<dbReference type="SUPFAM" id="SSF111331">
    <property type="entry name" value="NAD kinase/diacylglycerol kinase-like"/>
    <property type="match status" value="1"/>
</dbReference>
<comment type="cofactor">
    <cofactor evidence="1">
        <name>Mg(2+)</name>
        <dbReference type="ChEBI" id="CHEBI:18420"/>
    </cofactor>
</comment>
<comment type="similarity">
    <text evidence="2">Belongs to the diacylglycerol/lipid kinase family.</text>
</comment>
<dbReference type="AlphaFoldDB" id="A0A1U7NKC2"/>
<dbReference type="InterPro" id="IPR050187">
    <property type="entry name" value="Lipid_Phosphate_FormReg"/>
</dbReference>
<evidence type="ECO:0000313" key="11">
    <source>
        <dbReference type="EMBL" id="OLU44599.1"/>
    </source>
</evidence>
<dbReference type="Gene3D" id="3.40.50.10330">
    <property type="entry name" value="Probable inorganic polyphosphate/atp-NAD kinase, domain 1"/>
    <property type="match status" value="1"/>
</dbReference>
<gene>
    <name evidence="11" type="ORF">BO225_10155</name>
</gene>
<evidence type="ECO:0000256" key="8">
    <source>
        <dbReference type="ARBA" id="ARBA00023264"/>
    </source>
</evidence>
<feature type="transmembrane region" description="Helical" evidence="9">
    <location>
        <begin position="12"/>
        <end position="35"/>
    </location>
</feature>
<evidence type="ECO:0000256" key="7">
    <source>
        <dbReference type="ARBA" id="ARBA00023209"/>
    </source>
</evidence>
<dbReference type="InterPro" id="IPR016064">
    <property type="entry name" value="NAD/diacylglycerol_kinase_sf"/>
</dbReference>
<dbReference type="NCBIfam" id="TIGR00147">
    <property type="entry name" value="YegS/Rv2252/BmrU family lipid kinase"/>
    <property type="match status" value="1"/>
</dbReference>
<keyword evidence="12" id="KW-1185">Reference proteome</keyword>
<dbReference type="Gene3D" id="2.60.200.40">
    <property type="match status" value="1"/>
</dbReference>
<dbReference type="InterPro" id="IPR005218">
    <property type="entry name" value="Diacylglycerol/lipid_kinase"/>
</dbReference>
<evidence type="ECO:0000313" key="12">
    <source>
        <dbReference type="Proteomes" id="UP000186705"/>
    </source>
</evidence>
<keyword evidence="4" id="KW-0479">Metal-binding</keyword>